<dbReference type="SUPFAM" id="SSF56436">
    <property type="entry name" value="C-type lectin-like"/>
    <property type="match status" value="2"/>
</dbReference>
<dbReference type="InterPro" id="IPR016186">
    <property type="entry name" value="C-type_lectin-like/link_sf"/>
</dbReference>
<dbReference type="InterPro" id="IPR050111">
    <property type="entry name" value="C-type_lectin/snaclec_domain"/>
</dbReference>
<keyword evidence="3" id="KW-0812">Transmembrane</keyword>
<dbReference type="Pfam" id="PF00059">
    <property type="entry name" value="Lectin_C"/>
    <property type="match status" value="2"/>
</dbReference>
<comment type="caution">
    <text evidence="5">The sequence shown here is derived from an EMBL/GenBank/DDBJ whole genome shotgun (WGS) entry which is preliminary data.</text>
</comment>
<feature type="region of interest" description="Disordered" evidence="2">
    <location>
        <begin position="300"/>
        <end position="328"/>
    </location>
</feature>
<evidence type="ECO:0000256" key="1">
    <source>
        <dbReference type="ARBA" id="ARBA00023157"/>
    </source>
</evidence>
<dbReference type="InterPro" id="IPR018378">
    <property type="entry name" value="C-type_lectin_CS"/>
</dbReference>
<dbReference type="PROSITE" id="PS00615">
    <property type="entry name" value="C_TYPE_LECTIN_1"/>
    <property type="match status" value="2"/>
</dbReference>
<sequence length="411" mass="43580">MAWLLVGDQRTWADAQRHCASLGLQLAVLRDEADAVSLRALLRASSAPSFLWIGASDAMREGEWRWVDGGAVQAFDWADGEPMDVGNEDCAALFKHAGWRWVDLGCDSAIASVCSPHSPPLPPLLPSPPLPPPLPPLPPPPPRLPGARTEYVLSTSLRAPDPSAMRWENARAACASRGMELAVVRGAADQATLAARLREEGAGGLLFWIGARRLPSGQFAWSDGAAVEFSAWRDGQPDGSGECVDVHEGGEWRWSDSDCDGPRAFVCSRPLPPGPPAAPPRLTPLVPAGGGNLTFQVDLRRSRPPLPPPSPDAPPLILSPASPPPPPDRCRGRHLCSFTHAVNPTVGMTVAFALGVGLCVGGYVLFKRAKQAQILATSRTHAAASGTAGFHVHRRHLRGSTRASASSAHVV</sequence>
<feature type="compositionally biased region" description="Pro residues" evidence="2">
    <location>
        <begin position="304"/>
        <end position="314"/>
    </location>
</feature>
<reference evidence="5 6" key="1">
    <citation type="journal article" date="2024" name="Science">
        <title>Giant polyketide synthase enzymes in the biosynthesis of giant marine polyether toxins.</title>
        <authorList>
            <person name="Fallon T.R."/>
            <person name="Shende V.V."/>
            <person name="Wierzbicki I.H."/>
            <person name="Pendleton A.L."/>
            <person name="Watervoot N.F."/>
            <person name="Auber R.P."/>
            <person name="Gonzalez D.J."/>
            <person name="Wisecaver J.H."/>
            <person name="Moore B.S."/>
        </authorList>
    </citation>
    <scope>NUCLEOTIDE SEQUENCE [LARGE SCALE GENOMIC DNA]</scope>
    <source>
        <strain evidence="5 6">12B1</strain>
    </source>
</reference>
<evidence type="ECO:0000256" key="3">
    <source>
        <dbReference type="SAM" id="Phobius"/>
    </source>
</evidence>
<dbReference type="SMART" id="SM00034">
    <property type="entry name" value="CLECT"/>
    <property type="match status" value="2"/>
</dbReference>
<dbReference type="PROSITE" id="PS50041">
    <property type="entry name" value="C_TYPE_LECTIN_2"/>
    <property type="match status" value="2"/>
</dbReference>
<dbReference type="InterPro" id="IPR016187">
    <property type="entry name" value="CTDL_fold"/>
</dbReference>
<dbReference type="CDD" id="cd00037">
    <property type="entry name" value="CLECT"/>
    <property type="match status" value="2"/>
</dbReference>
<keyword evidence="1" id="KW-1015">Disulfide bond</keyword>
<dbReference type="Proteomes" id="UP001515480">
    <property type="component" value="Unassembled WGS sequence"/>
</dbReference>
<feature type="domain" description="C-type lectin" evidence="4">
    <location>
        <begin position="1"/>
        <end position="115"/>
    </location>
</feature>
<accession>A0AB34IJ63</accession>
<keyword evidence="3" id="KW-1133">Transmembrane helix</keyword>
<proteinExistence type="predicted"/>
<evidence type="ECO:0000256" key="2">
    <source>
        <dbReference type="SAM" id="MobiDB-lite"/>
    </source>
</evidence>
<name>A0AB34IJ63_PRYPA</name>
<keyword evidence="6" id="KW-1185">Reference proteome</keyword>
<feature type="domain" description="C-type lectin" evidence="4">
    <location>
        <begin position="151"/>
        <end position="268"/>
    </location>
</feature>
<keyword evidence="3" id="KW-0472">Membrane</keyword>
<dbReference type="Gene3D" id="3.10.100.10">
    <property type="entry name" value="Mannose-Binding Protein A, subunit A"/>
    <property type="match status" value="2"/>
</dbReference>
<evidence type="ECO:0000313" key="5">
    <source>
        <dbReference type="EMBL" id="KAL1499883.1"/>
    </source>
</evidence>
<feature type="region of interest" description="Disordered" evidence="2">
    <location>
        <begin position="125"/>
        <end position="144"/>
    </location>
</feature>
<dbReference type="AlphaFoldDB" id="A0AB34IJ63"/>
<dbReference type="EMBL" id="JBGBPQ010000024">
    <property type="protein sequence ID" value="KAL1499883.1"/>
    <property type="molecule type" value="Genomic_DNA"/>
</dbReference>
<evidence type="ECO:0000313" key="6">
    <source>
        <dbReference type="Proteomes" id="UP001515480"/>
    </source>
</evidence>
<evidence type="ECO:0000259" key="4">
    <source>
        <dbReference type="PROSITE" id="PS50041"/>
    </source>
</evidence>
<organism evidence="5 6">
    <name type="scientific">Prymnesium parvum</name>
    <name type="common">Toxic golden alga</name>
    <dbReference type="NCBI Taxonomy" id="97485"/>
    <lineage>
        <taxon>Eukaryota</taxon>
        <taxon>Haptista</taxon>
        <taxon>Haptophyta</taxon>
        <taxon>Prymnesiophyceae</taxon>
        <taxon>Prymnesiales</taxon>
        <taxon>Prymnesiaceae</taxon>
        <taxon>Prymnesium</taxon>
    </lineage>
</organism>
<protein>
    <recommendedName>
        <fullName evidence="4">C-type lectin domain-containing protein</fullName>
    </recommendedName>
</protein>
<feature type="transmembrane region" description="Helical" evidence="3">
    <location>
        <begin position="346"/>
        <end position="366"/>
    </location>
</feature>
<dbReference type="InterPro" id="IPR001304">
    <property type="entry name" value="C-type_lectin-like"/>
</dbReference>
<dbReference type="PANTHER" id="PTHR22803">
    <property type="entry name" value="MANNOSE, PHOSPHOLIPASE, LECTIN RECEPTOR RELATED"/>
    <property type="match status" value="1"/>
</dbReference>
<gene>
    <name evidence="5" type="ORF">AB1Y20_012566</name>
</gene>